<feature type="domain" description="Glyoxalase-like" evidence="1">
    <location>
        <begin position="3"/>
        <end position="166"/>
    </location>
</feature>
<dbReference type="InterPro" id="IPR029068">
    <property type="entry name" value="Glyas_Bleomycin-R_OHBP_Dase"/>
</dbReference>
<gene>
    <name evidence="2" type="ORF">IV417_01370</name>
</gene>
<evidence type="ECO:0000313" key="3">
    <source>
        <dbReference type="Proteomes" id="UP001315686"/>
    </source>
</evidence>
<evidence type="ECO:0000259" key="1">
    <source>
        <dbReference type="Pfam" id="PF13468"/>
    </source>
</evidence>
<sequence length="196" mass="21380">MEFDHLAVAGESLEEAAAYVEEALGLPLSAGGEHGHFGTHNRLMSLGPEEYLEAIAIDPAAGALPYARWFDLDRFTGPARLSNWICRVDDIAAIEPEAGAPVPLSRGAYHWTMAVPQDGVLPYDNCHPALMQWQGPHPAPKLPDVGARLERLVVSHPEAQMLAKSLPLYERRVVFEAGPAALRAEIRTPHGLRVLE</sequence>
<protein>
    <submittedName>
        <fullName evidence="2">VOC family protein</fullName>
    </submittedName>
</protein>
<dbReference type="EMBL" id="JADQAZ010000001">
    <property type="protein sequence ID" value="MBT0956023.1"/>
    <property type="molecule type" value="Genomic_DNA"/>
</dbReference>
<evidence type="ECO:0000313" key="2">
    <source>
        <dbReference type="EMBL" id="MBT0956023.1"/>
    </source>
</evidence>
<dbReference type="RefSeq" id="WP_327792240.1">
    <property type="nucleotide sequence ID" value="NZ_JADQAZ010000001.1"/>
</dbReference>
<dbReference type="Proteomes" id="UP001315686">
    <property type="component" value="Unassembled WGS sequence"/>
</dbReference>
<dbReference type="InterPro" id="IPR025870">
    <property type="entry name" value="Glyoxalase-like_dom"/>
</dbReference>
<comment type="caution">
    <text evidence="2">The sequence shown here is derived from an EMBL/GenBank/DDBJ whole genome shotgun (WGS) entry which is preliminary data.</text>
</comment>
<dbReference type="Gene3D" id="3.10.180.10">
    <property type="entry name" value="2,3-Dihydroxybiphenyl 1,2-Dioxygenase, domain 1"/>
    <property type="match status" value="1"/>
</dbReference>
<dbReference type="Pfam" id="PF13468">
    <property type="entry name" value="Glyoxalase_3"/>
    <property type="match status" value="1"/>
</dbReference>
<proteinExistence type="predicted"/>
<organism evidence="2 3">
    <name type="scientific">Harenicola maris</name>
    <dbReference type="NCBI Taxonomy" id="2841044"/>
    <lineage>
        <taxon>Bacteria</taxon>
        <taxon>Pseudomonadati</taxon>
        <taxon>Pseudomonadota</taxon>
        <taxon>Alphaproteobacteria</taxon>
        <taxon>Rhodobacterales</taxon>
        <taxon>Paracoccaceae</taxon>
        <taxon>Harenicola</taxon>
    </lineage>
</organism>
<keyword evidence="3" id="KW-1185">Reference proteome</keyword>
<accession>A0AAP2G2V0</accession>
<name>A0AAP2G2V0_9RHOB</name>
<reference evidence="2 3" key="1">
    <citation type="journal article" date="2021" name="Arch. Microbiol.">
        <title>Harenicola maris gen. nov., sp. nov. isolated from the Sea of Japan shallow sediments.</title>
        <authorList>
            <person name="Romanenko L.A."/>
            <person name="Kurilenko V.V."/>
            <person name="Chernysheva N.Y."/>
            <person name="Tekutyeva L.A."/>
            <person name="Velansky P.V."/>
            <person name="Svetashev V.I."/>
            <person name="Isaeva M.P."/>
        </authorList>
    </citation>
    <scope>NUCLEOTIDE SEQUENCE [LARGE SCALE GENOMIC DNA]</scope>
    <source>
        <strain evidence="2 3">KMM 3653</strain>
    </source>
</reference>
<dbReference type="AlphaFoldDB" id="A0AAP2G2V0"/>